<dbReference type="EMBL" id="LDTF01000007">
    <property type="protein sequence ID" value="KTW01059.1"/>
    <property type="molecule type" value="Genomic_DNA"/>
</dbReference>
<dbReference type="GO" id="GO:0008233">
    <property type="term" value="F:peptidase activity"/>
    <property type="evidence" value="ECO:0007669"/>
    <property type="project" value="InterPro"/>
</dbReference>
<comment type="similarity">
    <text evidence="1">Belongs to the peptidase S49 family.</text>
</comment>
<name>A0A147IZ08_9SPHN</name>
<dbReference type="InterPro" id="IPR033855">
    <property type="entry name" value="Protein_C"/>
</dbReference>
<evidence type="ECO:0000259" key="3">
    <source>
        <dbReference type="Pfam" id="PF01343"/>
    </source>
</evidence>
<gene>
    <name evidence="4" type="ORF">NS355_02400</name>
</gene>
<dbReference type="OrthoDB" id="266140at2"/>
<evidence type="ECO:0000313" key="5">
    <source>
        <dbReference type="Proteomes" id="UP000073923"/>
    </source>
</evidence>
<protein>
    <recommendedName>
        <fullName evidence="3">Peptidase S49 domain-containing protein</fullName>
    </recommendedName>
</protein>
<sequence length="309" mass="31881">MNQHVLAAIRSEPWAIVPAYLDAIEAIALRMMDHPSLIAVERDGHEARFADATARMGERAPGTRTAALRDGVGIVPMFGPVFPRAGGLATSGATTLDAVAADLRALEASPEVRNVLMTIDSPGGAVSGIHDFARFVANFSKPLAVHVSGQCCSAVYWIASQASGGISLDPTGVVGSIGVCMSTSYQEGPDMSGRRSIDITSTGAPNKRPDLSTEEGRAALRSTLDAIESVFISTVAKGRGVSEATVRADFGKGGTLTGKDAKAAGMVDRVEADGLDGAIRRLARTAPPAAPRRAAAANHLALAQARAGL</sequence>
<accession>A0A147IZ08</accession>
<evidence type="ECO:0000256" key="2">
    <source>
        <dbReference type="SAM" id="MobiDB-lite"/>
    </source>
</evidence>
<feature type="domain" description="Peptidase S49" evidence="3">
    <location>
        <begin position="140"/>
        <end position="283"/>
    </location>
</feature>
<dbReference type="AlphaFoldDB" id="A0A147IZ08"/>
<dbReference type="Pfam" id="PF01343">
    <property type="entry name" value="Peptidase_S49"/>
    <property type="match status" value="1"/>
</dbReference>
<evidence type="ECO:0000256" key="1">
    <source>
        <dbReference type="ARBA" id="ARBA00008683"/>
    </source>
</evidence>
<dbReference type="PANTHER" id="PTHR42987">
    <property type="entry name" value="PEPTIDASE S49"/>
    <property type="match status" value="1"/>
</dbReference>
<dbReference type="SUPFAM" id="SSF52096">
    <property type="entry name" value="ClpP/crotonase"/>
    <property type="match status" value="1"/>
</dbReference>
<dbReference type="RefSeq" id="WP_058744193.1">
    <property type="nucleotide sequence ID" value="NZ_LDTF01000007.1"/>
</dbReference>
<dbReference type="PANTHER" id="PTHR42987:SF4">
    <property type="entry name" value="PROTEASE SOHB-RELATED"/>
    <property type="match status" value="1"/>
</dbReference>
<feature type="region of interest" description="Disordered" evidence="2">
    <location>
        <begin position="185"/>
        <end position="213"/>
    </location>
</feature>
<dbReference type="PATRIC" id="fig|172044.3.peg.2747"/>
<dbReference type="Gene3D" id="3.90.226.10">
    <property type="entry name" value="2-enoyl-CoA Hydratase, Chain A, domain 1"/>
    <property type="match status" value="1"/>
</dbReference>
<evidence type="ECO:0000313" key="4">
    <source>
        <dbReference type="EMBL" id="KTW01059.1"/>
    </source>
</evidence>
<dbReference type="InterPro" id="IPR029045">
    <property type="entry name" value="ClpP/crotonase-like_dom_sf"/>
</dbReference>
<reference evidence="4 5" key="1">
    <citation type="journal article" date="2016" name="Front. Microbiol.">
        <title>Genomic Resource of Rice Seed Associated Bacteria.</title>
        <authorList>
            <person name="Midha S."/>
            <person name="Bansal K."/>
            <person name="Sharma S."/>
            <person name="Kumar N."/>
            <person name="Patil P.P."/>
            <person name="Chaudhry V."/>
            <person name="Patil P.B."/>
        </authorList>
    </citation>
    <scope>NUCLEOTIDE SEQUENCE [LARGE SCALE GENOMIC DNA]</scope>
    <source>
        <strain evidence="4 5">NS355</strain>
    </source>
</reference>
<dbReference type="GO" id="GO:0006508">
    <property type="term" value="P:proteolysis"/>
    <property type="evidence" value="ECO:0007669"/>
    <property type="project" value="InterPro"/>
</dbReference>
<proteinExistence type="inferred from homology"/>
<dbReference type="Proteomes" id="UP000073923">
    <property type="component" value="Unassembled WGS sequence"/>
</dbReference>
<dbReference type="CDD" id="cd07022">
    <property type="entry name" value="S49_Sppa_36K_type"/>
    <property type="match status" value="1"/>
</dbReference>
<comment type="caution">
    <text evidence="4">The sequence shown here is derived from an EMBL/GenBank/DDBJ whole genome shotgun (WGS) entry which is preliminary data.</text>
</comment>
<organism evidence="4 5">
    <name type="scientific">Sphingomonas yabuuchiae</name>
    <dbReference type="NCBI Taxonomy" id="172044"/>
    <lineage>
        <taxon>Bacteria</taxon>
        <taxon>Pseudomonadati</taxon>
        <taxon>Pseudomonadota</taxon>
        <taxon>Alphaproteobacteria</taxon>
        <taxon>Sphingomonadales</taxon>
        <taxon>Sphingomonadaceae</taxon>
        <taxon>Sphingomonas</taxon>
    </lineage>
</organism>
<dbReference type="InterPro" id="IPR002142">
    <property type="entry name" value="Peptidase_S49"/>
</dbReference>